<evidence type="ECO:0000313" key="2">
    <source>
        <dbReference type="Proteomes" id="UP000218598"/>
    </source>
</evidence>
<comment type="caution">
    <text evidence="1">The sequence shown here is derived from an EMBL/GenBank/DDBJ whole genome shotgun (WGS) entry which is preliminary data.</text>
</comment>
<dbReference type="EMBL" id="NRGR01000035">
    <property type="protein sequence ID" value="PCC37835.1"/>
    <property type="molecule type" value="Genomic_DNA"/>
</dbReference>
<organism evidence="1 2">
    <name type="scientific">Brachybacterium alimentarium</name>
    <dbReference type="NCBI Taxonomy" id="47845"/>
    <lineage>
        <taxon>Bacteria</taxon>
        <taxon>Bacillati</taxon>
        <taxon>Actinomycetota</taxon>
        <taxon>Actinomycetes</taxon>
        <taxon>Micrococcales</taxon>
        <taxon>Dermabacteraceae</taxon>
        <taxon>Brachybacterium</taxon>
    </lineage>
</organism>
<dbReference type="Proteomes" id="UP000218598">
    <property type="component" value="Unassembled WGS sequence"/>
</dbReference>
<dbReference type="OrthoDB" id="9942723at2"/>
<dbReference type="RefSeq" id="WP_096197866.1">
    <property type="nucleotide sequence ID" value="NZ_JBQQJY010000008.1"/>
</dbReference>
<dbReference type="AlphaFoldDB" id="A0A2A3YFG2"/>
<reference evidence="1 2" key="1">
    <citation type="journal article" date="2017" name="Elife">
        <title>Extensive horizontal gene transfer in cheese-associated bacteria.</title>
        <authorList>
            <person name="Bonham K.S."/>
            <person name="Wolfe B.E."/>
            <person name="Dutton R.J."/>
        </authorList>
    </citation>
    <scope>NUCLEOTIDE SEQUENCE [LARGE SCALE GENOMIC DNA]</scope>
    <source>
        <strain evidence="1 2">341_9</strain>
    </source>
</reference>
<proteinExistence type="predicted"/>
<sequence>MEHDKLLETIRSVIEHRPDSDVSHRPEDYDLEAIVAEVNQVTGGADASGLDPEQYWRIVEKHRRP</sequence>
<accession>A0A2A3YFG2</accession>
<name>A0A2A3YFG2_9MICO</name>
<keyword evidence="2" id="KW-1185">Reference proteome</keyword>
<evidence type="ECO:0000313" key="1">
    <source>
        <dbReference type="EMBL" id="PCC37835.1"/>
    </source>
</evidence>
<protein>
    <submittedName>
        <fullName evidence="1">Uncharacterized protein</fullName>
    </submittedName>
</protein>
<gene>
    <name evidence="1" type="ORF">CIK66_17330</name>
</gene>